<organism evidence="4 5">
    <name type="scientific">Brassica rapa subsp. trilocularis</name>
    <dbReference type="NCBI Taxonomy" id="1813537"/>
    <lineage>
        <taxon>Eukaryota</taxon>
        <taxon>Viridiplantae</taxon>
        <taxon>Streptophyta</taxon>
        <taxon>Embryophyta</taxon>
        <taxon>Tracheophyta</taxon>
        <taxon>Spermatophyta</taxon>
        <taxon>Magnoliopsida</taxon>
        <taxon>eudicotyledons</taxon>
        <taxon>Gunneridae</taxon>
        <taxon>Pentapetalae</taxon>
        <taxon>rosids</taxon>
        <taxon>malvids</taxon>
        <taxon>Brassicales</taxon>
        <taxon>Brassicaceae</taxon>
        <taxon>Brassiceae</taxon>
        <taxon>Brassica</taxon>
    </lineage>
</organism>
<dbReference type="Proteomes" id="UP000823674">
    <property type="component" value="Chromosome A08"/>
</dbReference>
<feature type="compositionally biased region" description="Low complexity" evidence="2">
    <location>
        <begin position="1135"/>
        <end position="1147"/>
    </location>
</feature>
<feature type="compositionally biased region" description="Low complexity" evidence="2">
    <location>
        <begin position="288"/>
        <end position="308"/>
    </location>
</feature>
<feature type="compositionally biased region" description="Basic residues" evidence="2">
    <location>
        <begin position="635"/>
        <end position="649"/>
    </location>
</feature>
<comment type="caution">
    <text evidence="4">The sequence shown here is derived from an EMBL/GenBank/DDBJ whole genome shotgun (WGS) entry which is preliminary data.</text>
</comment>
<keyword evidence="3" id="KW-0472">Membrane</keyword>
<feature type="compositionally biased region" description="Basic and acidic residues" evidence="2">
    <location>
        <begin position="486"/>
        <end position="504"/>
    </location>
</feature>
<evidence type="ECO:0000256" key="2">
    <source>
        <dbReference type="SAM" id="MobiDB-lite"/>
    </source>
</evidence>
<evidence type="ECO:0000256" key="1">
    <source>
        <dbReference type="SAM" id="Coils"/>
    </source>
</evidence>
<keyword evidence="3" id="KW-0812">Transmembrane</keyword>
<feature type="region of interest" description="Disordered" evidence="2">
    <location>
        <begin position="344"/>
        <end position="376"/>
    </location>
</feature>
<evidence type="ECO:0008006" key="6">
    <source>
        <dbReference type="Google" id="ProtNLM"/>
    </source>
</evidence>
<feature type="transmembrane region" description="Helical" evidence="3">
    <location>
        <begin position="829"/>
        <end position="847"/>
    </location>
</feature>
<evidence type="ECO:0000256" key="3">
    <source>
        <dbReference type="SAM" id="Phobius"/>
    </source>
</evidence>
<proteinExistence type="predicted"/>
<sequence>MSCIRYGEGGKGMADGGCSVSSIEGVHDSYIVVISGRWIMYDTGDWDFKLDSDRMGRAVYAKLITSVEDLKEAIIESYGLVGMSAAVEMSYWLGEHGSCAVGEREAPVQISNDKDFDLFTSARKVDKYINVFVTFKEEIDGKIHFLRPMGNLLKSKEVARSKEMQVGSTSADVHTRNEVNDCETDLTEDEIILMGVAEIEAVYASNGFVMREVDGTACKVQNKVDTTEDAALGEGEDDDDEDYDYNLWHDFVGRNCEWDDDKDEDGGVGGGGRMNVTYGGVRGEVVTKTRSGRTNSSSNKGSGSSTNKQRTANPPSTFEDYVDEGRDYIGSSRISMENIEEASNNLGVRSSDQVADTENHSDPNQEDDPSLDNSSQMLVLQTPPKPFNMHTWEVDDSDDFVGQVPQCVSCRPTHDTSDGEDEDDDFVEPVPMCVSVGETHETPDGENKDDDFVEPVPQCVSGGQTHETLVGEDEDDDFIEPVPQSRSREEDARRRREKDKADDESLMKSVRAIELYGFEDVEASSNNEAVNDYTVDDIDFTLADADMYTGKLFSSKQEFKISLHIYALKQKVGIPCRHAIAVAMFRDLQHSEFVADAYLKKTWNETTKGVTLPVPDPQDLFIPSEVSDLIMLPPKTKRPPGRPPTKRKRSAGEIPMGLDYSYSQPSESEDYGGNDSSDTEDREVEDLIRRDQAELNYNYAATVQYPPQPEVEFGFPQTCYCGGRPKLATSRTVNDPGRRYYTCDNVNDGDYHVHKWWDEAVMEEMRARDTHTLQLSEKVDYLTFLNDYDPQLNKFKDLQNETEQKLVKLEKVVSELAEKRTRLTNGFEYFVGGMVIILVLLGLVIIFKTPNNLSSQHSTISLHHTHQYHKMTDPYYKEMKHHKREYDWVSNCVYANYKIPTKCICGGAITVEADDRGRNYYVCNDFKNDGLHIRHDCLTALEEELDCLRSQYAEEVSLRRELQFELAQMREEIKELKQLIMGKMTVAKYKRFFYSLSIVGERTEQQLIQLAKARLKEEIRDGLETDEFATLEVLFEEAEEVEEGLKETPPSSPGKRRRTSSDHRSSKRARKAEKKGDPEDEGYGYDGEGATGLKDDEEGDYWEWMQMETDMDDDASDRTDDTLGSGQFRMDNYPDSSGTDSITSDSD</sequence>
<feature type="compositionally biased region" description="Polar residues" evidence="2">
    <location>
        <begin position="344"/>
        <end position="356"/>
    </location>
</feature>
<evidence type="ECO:0000313" key="5">
    <source>
        <dbReference type="Proteomes" id="UP000823674"/>
    </source>
</evidence>
<feature type="region of interest" description="Disordered" evidence="2">
    <location>
        <begin position="1040"/>
        <end position="1147"/>
    </location>
</feature>
<protein>
    <recommendedName>
        <fullName evidence="6">Zinc finger GRF-type domain-containing protein</fullName>
    </recommendedName>
</protein>
<reference evidence="4 5" key="1">
    <citation type="submission" date="2021-03" db="EMBL/GenBank/DDBJ databases">
        <authorList>
            <person name="King G.J."/>
            <person name="Bancroft I."/>
            <person name="Baten A."/>
            <person name="Bloomfield J."/>
            <person name="Borpatragohain P."/>
            <person name="He Z."/>
            <person name="Irish N."/>
            <person name="Irwin J."/>
            <person name="Liu K."/>
            <person name="Mauleon R.P."/>
            <person name="Moore J."/>
            <person name="Morris R."/>
            <person name="Ostergaard L."/>
            <person name="Wang B."/>
            <person name="Wells R."/>
        </authorList>
    </citation>
    <scope>NUCLEOTIDE SEQUENCE [LARGE SCALE GENOMIC DNA]</scope>
    <source>
        <strain evidence="4">R-o-18</strain>
        <tissue evidence="4">Leaf</tissue>
    </source>
</reference>
<feature type="compositionally biased region" description="Acidic residues" evidence="2">
    <location>
        <begin position="667"/>
        <end position="683"/>
    </location>
</feature>
<gene>
    <name evidence="4" type="primary">A08p010360.1_BraROA</name>
    <name evidence="4" type="ORF">IGI04_030321</name>
</gene>
<feature type="coiled-coil region" evidence="1">
    <location>
        <begin position="938"/>
        <end position="979"/>
    </location>
</feature>
<name>A0ABQ7LT33_BRACM</name>
<accession>A0ABQ7LT33</accession>
<keyword evidence="3" id="KW-1133">Transmembrane helix</keyword>
<dbReference type="EMBL" id="JADBGQ010000007">
    <property type="protein sequence ID" value="KAG5388780.1"/>
    <property type="molecule type" value="Genomic_DNA"/>
</dbReference>
<evidence type="ECO:0000313" key="4">
    <source>
        <dbReference type="EMBL" id="KAG5388780.1"/>
    </source>
</evidence>
<keyword evidence="5" id="KW-1185">Reference proteome</keyword>
<feature type="compositionally biased region" description="Acidic residues" evidence="2">
    <location>
        <begin position="470"/>
        <end position="479"/>
    </location>
</feature>
<feature type="region of interest" description="Disordered" evidence="2">
    <location>
        <begin position="631"/>
        <end position="683"/>
    </location>
</feature>
<dbReference type="PANTHER" id="PTHR33248">
    <property type="entry name" value="ZINC ION-BINDING PROTEIN"/>
    <property type="match status" value="1"/>
</dbReference>
<keyword evidence="1" id="KW-0175">Coiled coil</keyword>
<feature type="region of interest" description="Disordered" evidence="2">
    <location>
        <begin position="437"/>
        <end position="504"/>
    </location>
</feature>
<feature type="coiled-coil region" evidence="1">
    <location>
        <begin position="792"/>
        <end position="819"/>
    </location>
</feature>
<feature type="region of interest" description="Disordered" evidence="2">
    <location>
        <begin position="258"/>
        <end position="323"/>
    </location>
</feature>